<dbReference type="InterPro" id="IPR025311">
    <property type="entry name" value="DUF4166"/>
</dbReference>
<dbReference type="Proteomes" id="UP000094472">
    <property type="component" value="Unassembled WGS sequence"/>
</dbReference>
<reference evidence="2 3" key="1">
    <citation type="journal article" date="2016" name="Environ. Microbiol.">
        <title>New Methyloceanibacter diversity from North Sea sediments includes methanotroph containing solely the soluble methane monooxygenase.</title>
        <authorList>
            <person name="Vekeman B."/>
            <person name="Kerckhof F.M."/>
            <person name="Cremers G."/>
            <person name="de Vos P."/>
            <person name="Vandamme P."/>
            <person name="Boon N."/>
            <person name="Op den Camp H.J."/>
            <person name="Heylen K."/>
        </authorList>
    </citation>
    <scope>NUCLEOTIDE SEQUENCE [LARGE SCALE GENOMIC DNA]</scope>
    <source>
        <strain evidence="2 3">R-67175</strain>
    </source>
</reference>
<evidence type="ECO:0000259" key="1">
    <source>
        <dbReference type="Pfam" id="PF13761"/>
    </source>
</evidence>
<dbReference type="PANTHER" id="PTHR43796">
    <property type="entry name" value="CARBOXYNORSPERMIDINE SYNTHASE"/>
    <property type="match status" value="1"/>
</dbReference>
<evidence type="ECO:0000313" key="3">
    <source>
        <dbReference type="Proteomes" id="UP000094472"/>
    </source>
</evidence>
<dbReference type="EMBL" id="LPWF01000012">
    <property type="protein sequence ID" value="ODS00660.1"/>
    <property type="molecule type" value="Genomic_DNA"/>
</dbReference>
<dbReference type="STRING" id="1774969.AUC69_07700"/>
<dbReference type="PANTHER" id="PTHR43796:SF2">
    <property type="entry name" value="CARBOXYNORSPERMIDINE SYNTHASE"/>
    <property type="match status" value="1"/>
</dbReference>
<organism evidence="2 3">
    <name type="scientific">Methyloceanibacter superfactus</name>
    <dbReference type="NCBI Taxonomy" id="1774969"/>
    <lineage>
        <taxon>Bacteria</taxon>
        <taxon>Pseudomonadati</taxon>
        <taxon>Pseudomonadota</taxon>
        <taxon>Alphaproteobacteria</taxon>
        <taxon>Hyphomicrobiales</taxon>
        <taxon>Hyphomicrobiaceae</taxon>
        <taxon>Methyloceanibacter</taxon>
    </lineage>
</organism>
<dbReference type="OrthoDB" id="528778at2"/>
<dbReference type="RefSeq" id="WP_083239063.1">
    <property type="nucleotide sequence ID" value="NZ_LPWF01000012.1"/>
</dbReference>
<dbReference type="AlphaFoldDB" id="A0A1E3W4L6"/>
<name>A0A1E3W4L6_9HYPH</name>
<dbReference type="Gene3D" id="3.30.360.10">
    <property type="entry name" value="Dihydrodipicolinate Reductase, domain 2"/>
    <property type="match status" value="1"/>
</dbReference>
<dbReference type="Pfam" id="PF13761">
    <property type="entry name" value="DUF4166"/>
    <property type="match status" value="1"/>
</dbReference>
<comment type="caution">
    <text evidence="2">The sequence shown here is derived from an EMBL/GenBank/DDBJ whole genome shotgun (WGS) entry which is preliminary data.</text>
</comment>
<keyword evidence="3" id="KW-1185">Reference proteome</keyword>
<feature type="domain" description="DUF4166" evidence="1">
    <location>
        <begin position="331"/>
        <end position="489"/>
    </location>
</feature>
<proteinExistence type="predicted"/>
<protein>
    <recommendedName>
        <fullName evidence="1">DUF4166 domain-containing protein</fullName>
    </recommendedName>
</protein>
<evidence type="ECO:0000313" key="2">
    <source>
        <dbReference type="EMBL" id="ODS00660.1"/>
    </source>
</evidence>
<sequence>MRLDRSGNLSPIADGAIDVVVDAAGPFGAYGGDPYRLPRYCLAHGIDYLDLSDDARFTAGIGDLDAAARGAGRFALSGASSVPGLSSAVVTALAAGLDHVDGIETAILPGNRAPRGRSVIASILGQAGGPMRMWTDGAWREIRSWSGPRRIALELGLSRTGYRIAVPDTELFPAHFGARTVDFRAGMELGVLNRAVAAVGGLRRLGLGIGGHRSSVALSAWLADRLSGFGTDRGGMVVTVTGRKAEEHVARRWTLIAEAGEGPFVPAIVARALVRAAARGGIAPGARPCLGEIALADIDRAMADLSVTTRMEDQAARSLFRNALGTNWDELDPVLRAAHGGLGTERFSGRADVERGGSLFARLVCRLFGFPPDGKDQPVTVDMTRSGGREVWTRRFGTATFRSHLAPASRPDHYLERFGPFVYELAIPVDNGAIRLETRRGWFLGMPMPRRCLVASDSEESARDGRLHFDVALHAPFGLGLIVHYRGSLDREPEANGSP</sequence>
<accession>A0A1E3W4L6</accession>
<gene>
    <name evidence="2" type="ORF">AUC69_07700</name>
</gene>